<evidence type="ECO:0000256" key="1">
    <source>
        <dbReference type="ARBA" id="ARBA00001424"/>
    </source>
</evidence>
<name>A0ABS7TI88_9BACT</name>
<comment type="similarity">
    <text evidence="3 10">Belongs to the peptidase M24B family.</text>
</comment>
<proteinExistence type="inferred from homology"/>
<evidence type="ECO:0000256" key="7">
    <source>
        <dbReference type="ARBA" id="ARBA00022801"/>
    </source>
</evidence>
<evidence type="ECO:0000259" key="11">
    <source>
        <dbReference type="SMART" id="SM01011"/>
    </source>
</evidence>
<comment type="caution">
    <text evidence="12">The sequence shown here is derived from an EMBL/GenBank/DDBJ whole genome shotgun (WGS) entry which is preliminary data.</text>
</comment>
<evidence type="ECO:0000256" key="8">
    <source>
        <dbReference type="ARBA" id="ARBA00023049"/>
    </source>
</evidence>
<reference evidence="12" key="1">
    <citation type="submission" date="2021-08" db="EMBL/GenBank/DDBJ databases">
        <authorList>
            <person name="Stevens D.C."/>
        </authorList>
    </citation>
    <scope>NUCLEOTIDE SEQUENCE</scope>
    <source>
        <strain evidence="12">DSM 53165</strain>
    </source>
</reference>
<dbReference type="SMART" id="SM01011">
    <property type="entry name" value="AMP_N"/>
    <property type="match status" value="1"/>
</dbReference>
<gene>
    <name evidence="12" type="ORF">K7C98_01095</name>
</gene>
<comment type="catalytic activity">
    <reaction evidence="1">
        <text>Release of any N-terminal amino acid, including proline, that is linked to proline, even from a dipeptide or tripeptide.</text>
        <dbReference type="EC" id="3.4.11.9"/>
    </reaction>
</comment>
<dbReference type="PROSITE" id="PS00491">
    <property type="entry name" value="PROLINE_PEPTIDASE"/>
    <property type="match status" value="1"/>
</dbReference>
<dbReference type="EMBL" id="JAIRAU010000001">
    <property type="protein sequence ID" value="MBZ5707836.1"/>
    <property type="molecule type" value="Genomic_DNA"/>
</dbReference>
<dbReference type="SUPFAM" id="SSF55920">
    <property type="entry name" value="Creatinase/aminopeptidase"/>
    <property type="match status" value="1"/>
</dbReference>
<dbReference type="Gene3D" id="3.90.230.10">
    <property type="entry name" value="Creatinase/methionine aminopeptidase superfamily"/>
    <property type="match status" value="1"/>
</dbReference>
<dbReference type="PANTHER" id="PTHR43226">
    <property type="entry name" value="XAA-PRO AMINOPEPTIDASE 3"/>
    <property type="match status" value="1"/>
</dbReference>
<dbReference type="PANTHER" id="PTHR43226:SF4">
    <property type="entry name" value="XAA-PRO AMINOPEPTIDASE 3"/>
    <property type="match status" value="1"/>
</dbReference>
<evidence type="ECO:0000256" key="3">
    <source>
        <dbReference type="ARBA" id="ARBA00008766"/>
    </source>
</evidence>
<sequence>MSVLVPPQPAAVYVSRRSRLTRALAGEPAIFFAGDLVPRNYAANIYPYRAHSHFLYFTGVHWPGAVLLGSGDAWEIFAAPPAPDDPLWVGPSATWDELQAATGVRKIRPLAELRTALDSLRGVATLPAIHPRTRARQASLLGRPWGAHDESEAGAVALAGRDADLADAVISLRLQHDAPALELLREAAEAARAGHLAGMAATAPGRRESDVRAAIEAEFAARGMAPAYGSIVTVHGEVLHNEHSHHPLRAGDLLLADCGAECHGWASDVTRTWPVSGAWSPTQRALYDLVLQANQDATAMVRPGVRYRDIHLRACLTLTRGLVDLGIFRGDPEGLVERGAHALFFPHGVGHLLGLDVHDMEDLGDRAGYAAGRGRSGQFGTRYLRLDRDLVPGMLVTIEPGLYQVPAILADRALCGPFEADLDRERLAAYADVRGIRIEDDVLCTEGAPDVLTAAIPRDADAVAAVVGAQAGRAA</sequence>
<dbReference type="SUPFAM" id="SSF53092">
    <property type="entry name" value="Creatinase/prolidase N-terminal domain"/>
    <property type="match status" value="1"/>
</dbReference>
<evidence type="ECO:0000256" key="4">
    <source>
        <dbReference type="ARBA" id="ARBA00012574"/>
    </source>
</evidence>
<accession>A0ABS7TI88</accession>
<evidence type="ECO:0000256" key="6">
    <source>
        <dbReference type="ARBA" id="ARBA00022723"/>
    </source>
</evidence>
<dbReference type="Pfam" id="PF05195">
    <property type="entry name" value="AMP_N"/>
    <property type="match status" value="1"/>
</dbReference>
<dbReference type="CDD" id="cd01087">
    <property type="entry name" value="Prolidase"/>
    <property type="match status" value="1"/>
</dbReference>
<evidence type="ECO:0000256" key="5">
    <source>
        <dbReference type="ARBA" id="ARBA00022670"/>
    </source>
</evidence>
<keyword evidence="6 10" id="KW-0479">Metal-binding</keyword>
<dbReference type="InterPro" id="IPR036005">
    <property type="entry name" value="Creatinase/aminopeptidase-like"/>
</dbReference>
<dbReference type="Gene3D" id="3.40.350.10">
    <property type="entry name" value="Creatinase/prolidase N-terminal domain"/>
    <property type="match status" value="1"/>
</dbReference>
<evidence type="ECO:0000313" key="12">
    <source>
        <dbReference type="EMBL" id="MBZ5707836.1"/>
    </source>
</evidence>
<evidence type="ECO:0000256" key="9">
    <source>
        <dbReference type="ARBA" id="ARBA00023211"/>
    </source>
</evidence>
<keyword evidence="5" id="KW-0645">Protease</keyword>
<evidence type="ECO:0000313" key="13">
    <source>
        <dbReference type="Proteomes" id="UP001139031"/>
    </source>
</evidence>
<evidence type="ECO:0000256" key="10">
    <source>
        <dbReference type="RuleBase" id="RU000590"/>
    </source>
</evidence>
<dbReference type="Pfam" id="PF00557">
    <property type="entry name" value="Peptidase_M24"/>
    <property type="match status" value="1"/>
</dbReference>
<keyword evidence="13" id="KW-1185">Reference proteome</keyword>
<keyword evidence="7" id="KW-0378">Hydrolase</keyword>
<comment type="cofactor">
    <cofactor evidence="2">
        <name>Mn(2+)</name>
        <dbReference type="ChEBI" id="CHEBI:29035"/>
    </cofactor>
</comment>
<keyword evidence="9" id="KW-0464">Manganese</keyword>
<organism evidence="12 13">
    <name type="scientific">Nannocystis pusilla</name>
    <dbReference type="NCBI Taxonomy" id="889268"/>
    <lineage>
        <taxon>Bacteria</taxon>
        <taxon>Pseudomonadati</taxon>
        <taxon>Myxococcota</taxon>
        <taxon>Polyangia</taxon>
        <taxon>Nannocystales</taxon>
        <taxon>Nannocystaceae</taxon>
        <taxon>Nannocystis</taxon>
    </lineage>
</organism>
<dbReference type="InterPro" id="IPR052433">
    <property type="entry name" value="X-Pro_dipept-like"/>
</dbReference>
<dbReference type="InterPro" id="IPR000994">
    <property type="entry name" value="Pept_M24"/>
</dbReference>
<dbReference type="RefSeq" id="WP_224189599.1">
    <property type="nucleotide sequence ID" value="NZ_JAIRAU010000001.1"/>
</dbReference>
<keyword evidence="8" id="KW-0482">Metalloprotease</keyword>
<dbReference type="InterPro" id="IPR007865">
    <property type="entry name" value="Aminopep_P_N"/>
</dbReference>
<dbReference type="InterPro" id="IPR029149">
    <property type="entry name" value="Creatin/AminoP/Spt16_N"/>
</dbReference>
<dbReference type="InterPro" id="IPR001131">
    <property type="entry name" value="Peptidase_M24B_aminopep-P_CS"/>
</dbReference>
<dbReference type="Proteomes" id="UP001139031">
    <property type="component" value="Unassembled WGS sequence"/>
</dbReference>
<protein>
    <recommendedName>
        <fullName evidence="4">Xaa-Pro aminopeptidase</fullName>
        <ecNumber evidence="4">3.4.11.9</ecNumber>
    </recommendedName>
</protein>
<feature type="domain" description="Aminopeptidase P N-terminal" evidence="11">
    <location>
        <begin position="8"/>
        <end position="137"/>
    </location>
</feature>
<keyword evidence="12" id="KW-0031">Aminopeptidase</keyword>
<evidence type="ECO:0000256" key="2">
    <source>
        <dbReference type="ARBA" id="ARBA00001936"/>
    </source>
</evidence>
<dbReference type="EC" id="3.4.11.9" evidence="4"/>
<dbReference type="GO" id="GO:0004177">
    <property type="term" value="F:aminopeptidase activity"/>
    <property type="evidence" value="ECO:0007669"/>
    <property type="project" value="UniProtKB-KW"/>
</dbReference>